<feature type="compositionally biased region" description="Low complexity" evidence="1">
    <location>
        <begin position="627"/>
        <end position="643"/>
    </location>
</feature>
<name>A0ABW4YX17_9HYPH</name>
<dbReference type="PRINTS" id="PR01217">
    <property type="entry name" value="PRICHEXTENSN"/>
</dbReference>
<dbReference type="PANTHER" id="PTHR11102">
    <property type="entry name" value="SEL-1-LIKE PROTEIN"/>
    <property type="match status" value="1"/>
</dbReference>
<dbReference type="InterPro" id="IPR011990">
    <property type="entry name" value="TPR-like_helical_dom_sf"/>
</dbReference>
<gene>
    <name evidence="2" type="ORF">ACFSNC_10005</name>
</gene>
<feature type="region of interest" description="Disordered" evidence="1">
    <location>
        <begin position="988"/>
        <end position="1010"/>
    </location>
</feature>
<dbReference type="SUPFAM" id="SSF81901">
    <property type="entry name" value="HCP-like"/>
    <property type="match status" value="1"/>
</dbReference>
<dbReference type="PANTHER" id="PTHR11102:SF160">
    <property type="entry name" value="ERAD-ASSOCIATED E3 UBIQUITIN-PROTEIN LIGASE COMPONENT HRD3"/>
    <property type="match status" value="1"/>
</dbReference>
<feature type="compositionally biased region" description="Low complexity" evidence="1">
    <location>
        <begin position="158"/>
        <end position="199"/>
    </location>
</feature>
<keyword evidence="3" id="KW-1185">Reference proteome</keyword>
<feature type="compositionally biased region" description="Pro residues" evidence="1">
    <location>
        <begin position="488"/>
        <end position="515"/>
    </location>
</feature>
<protein>
    <submittedName>
        <fullName evidence="2">SEL1-like repeat protein</fullName>
    </submittedName>
</protein>
<sequence>MRQGAPTQAGEIPTAAWTAMNEAARRAGLPLDEWLHQRLLGHLGRDERGGAVGDIADLRRRIRELTSTMSRLATPPDPAGAVAAASSRVEVALDDIRSQLDALVGDPRARLRPALSASAAPSAPPRTAAPREAATPSVASIEAAVAEIAARQRELDVAPAAERAAASRSAGKPMAERATAPRPGPTATPAAASPPADPAPFFTAALDTLRGDLAGLRAALGAIAPRQAVDELQRTVTRLAARVEASGLRDKELCATLTALRDMIAALRLPDYPAVMQGRLDALSRKLDLLAAKQVDGAAIARLQAQLGEIRGVIGRALSNDTVRQLVEQVTLLVGRVSREAGSQEGALRLALVGIEERLGQLAARIEAQAARPAEVDLGGVYRRIDDLRENIAENFSALRRETPPGMEKLLQGLDARFERFGRQERPGAATTPAPDTAAFETLGRQIATLADRLEAQNAQPNRLAGIERALNDLFIQMEETRATLVSVPPPRAPSEPTPPEPTPPAPSGPAPAPAAAPTAPAPTAAMATASPAPLAGTAPAATTPEASDLAETAGTVVAAGSSPTPSAPAAPLVTPPPREPFVAEAPDGTPEAPADAADRENPEAGGGGPARIDFIAQARRAARGLAHPASPGSPATGPGAAHVATKGPARGAVGSALRGALPGLPLGPRIAEGRGSRARSTRWLARLRAMFLVGICGSALAFASWHLLSGMKEGRLRASAPAATSTARSLPAEPTPDDITGSVSPRPAAPPATPEAPAGPELPALPAPPAPLPGSSSLDLPLGDLPLGDLPGAIGSQGLRVAAQGGDPAAAYEVAHRFLEGDGIPPSTPRAVQWFGFAAAHGSIPAAYRLGALYEKGTEGLPRDLARARAFYEAAAGGGNVRAMHNLGVLLADGTTPDYAGAAVWFQKAAGYGVRDSQYNLGVLYARGYGVEADQVQAWRWFALAAQRGDQEAGLKRDEIAARLDADTLATARKALQLWTPAVVDAKANSGSGLPELDLAPARKTASRS</sequence>
<evidence type="ECO:0000313" key="3">
    <source>
        <dbReference type="Proteomes" id="UP001597299"/>
    </source>
</evidence>
<dbReference type="RefSeq" id="WP_213350744.1">
    <property type="nucleotide sequence ID" value="NZ_JAHBGB010000002.1"/>
</dbReference>
<dbReference type="SMART" id="SM00671">
    <property type="entry name" value="SEL1"/>
    <property type="match status" value="4"/>
</dbReference>
<dbReference type="Proteomes" id="UP001597299">
    <property type="component" value="Unassembled WGS sequence"/>
</dbReference>
<feature type="compositionally biased region" description="Pro residues" evidence="1">
    <location>
        <begin position="566"/>
        <end position="580"/>
    </location>
</feature>
<feature type="compositionally biased region" description="Low complexity" evidence="1">
    <location>
        <begin position="657"/>
        <end position="670"/>
    </location>
</feature>
<feature type="compositionally biased region" description="Low complexity" evidence="1">
    <location>
        <begin position="516"/>
        <end position="529"/>
    </location>
</feature>
<reference evidence="3" key="1">
    <citation type="journal article" date="2019" name="Int. J. Syst. Evol. Microbiol.">
        <title>The Global Catalogue of Microorganisms (GCM) 10K type strain sequencing project: providing services to taxonomists for standard genome sequencing and annotation.</title>
        <authorList>
            <consortium name="The Broad Institute Genomics Platform"/>
            <consortium name="The Broad Institute Genome Sequencing Center for Infectious Disease"/>
            <person name="Wu L."/>
            <person name="Ma J."/>
        </authorList>
    </citation>
    <scope>NUCLEOTIDE SEQUENCE [LARGE SCALE GENOMIC DNA]</scope>
    <source>
        <strain evidence="3">CCM 7435</strain>
    </source>
</reference>
<feature type="compositionally biased region" description="Pro residues" evidence="1">
    <location>
        <begin position="764"/>
        <end position="773"/>
    </location>
</feature>
<dbReference type="Pfam" id="PF08238">
    <property type="entry name" value="Sel1"/>
    <property type="match status" value="4"/>
</dbReference>
<feature type="region of interest" description="Disordered" evidence="1">
    <location>
        <begin position="156"/>
        <end position="199"/>
    </location>
</feature>
<dbReference type="InterPro" id="IPR050767">
    <property type="entry name" value="Sel1_AlgK"/>
</dbReference>
<feature type="region of interest" description="Disordered" evidence="1">
    <location>
        <begin position="720"/>
        <end position="778"/>
    </location>
</feature>
<proteinExistence type="predicted"/>
<comment type="caution">
    <text evidence="2">The sequence shown here is derived from an EMBL/GenBank/DDBJ whole genome shotgun (WGS) entry which is preliminary data.</text>
</comment>
<organism evidence="2 3">
    <name type="scientific">Ancylobacter oerskovii</name>
    <dbReference type="NCBI Taxonomy" id="459519"/>
    <lineage>
        <taxon>Bacteria</taxon>
        <taxon>Pseudomonadati</taxon>
        <taxon>Pseudomonadota</taxon>
        <taxon>Alphaproteobacteria</taxon>
        <taxon>Hyphomicrobiales</taxon>
        <taxon>Xanthobacteraceae</taxon>
        <taxon>Ancylobacter</taxon>
    </lineage>
</organism>
<feature type="compositionally biased region" description="Low complexity" evidence="1">
    <location>
        <begin position="720"/>
        <end position="733"/>
    </location>
</feature>
<evidence type="ECO:0000313" key="2">
    <source>
        <dbReference type="EMBL" id="MFD2140732.1"/>
    </source>
</evidence>
<feature type="region of interest" description="Disordered" evidence="1">
    <location>
        <begin position="486"/>
        <end position="529"/>
    </location>
</feature>
<dbReference type="Gene3D" id="1.25.40.10">
    <property type="entry name" value="Tetratricopeptide repeat domain"/>
    <property type="match status" value="1"/>
</dbReference>
<dbReference type="InterPro" id="IPR006597">
    <property type="entry name" value="Sel1-like"/>
</dbReference>
<dbReference type="EMBL" id="JBHUHD010000001">
    <property type="protein sequence ID" value="MFD2140732.1"/>
    <property type="molecule type" value="Genomic_DNA"/>
</dbReference>
<evidence type="ECO:0000256" key="1">
    <source>
        <dbReference type="SAM" id="MobiDB-lite"/>
    </source>
</evidence>
<feature type="region of interest" description="Disordered" evidence="1">
    <location>
        <begin position="115"/>
        <end position="135"/>
    </location>
</feature>
<accession>A0ABW4YX17</accession>
<feature type="region of interest" description="Disordered" evidence="1">
    <location>
        <begin position="559"/>
        <end position="678"/>
    </location>
</feature>